<dbReference type="GO" id="GO:0008831">
    <property type="term" value="F:dTDP-4-dehydrorhamnose reductase activity"/>
    <property type="evidence" value="ECO:0007669"/>
    <property type="project" value="UniProtKB-EC"/>
</dbReference>
<proteinExistence type="inferred from homology"/>
<dbReference type="CDD" id="cd05254">
    <property type="entry name" value="dTDP_HR_like_SDR_e"/>
    <property type="match status" value="1"/>
</dbReference>
<sequence length="290" mass="30617">MRILVTGREGQVSRSLAERGTGHELVFAGRPEFDLADASSIERTVAAVNPALVISAAAYTSVDKAEDEPALAMAVNGDAPGALARSAAKIGARMIHLSTDYVFDGSLDRPWREDEPVGPLGVYGATKLAGEQAVVASNATYAIVRTAWVYSPFGSNFVKTMLRLAETRSELAVVEDQFGNPTSAFDIADALMAVIAAWQIDPGKGTNAVYHVAGSGGTHWAGFARAIFAESTCRGGPTAKVIGIPSSAYPTLAKRPANSRLDTTRFANTFGYSAPPWRDSLHGTISRLIS</sequence>
<comment type="caution">
    <text evidence="8">The sequence shown here is derived from an EMBL/GenBank/DDBJ whole genome shotgun (WGS) entry which is preliminary data.</text>
</comment>
<evidence type="ECO:0000256" key="1">
    <source>
        <dbReference type="ARBA" id="ARBA00004781"/>
    </source>
</evidence>
<name>A0A9X2KLI4_9SPHN</name>
<evidence type="ECO:0000313" key="9">
    <source>
        <dbReference type="Proteomes" id="UP001139451"/>
    </source>
</evidence>
<comment type="catalytic activity">
    <reaction evidence="5 6">
        <text>dTDP-beta-L-rhamnose + NADP(+) = dTDP-4-dehydro-beta-L-rhamnose + NADPH + H(+)</text>
        <dbReference type="Rhea" id="RHEA:21796"/>
        <dbReference type="ChEBI" id="CHEBI:15378"/>
        <dbReference type="ChEBI" id="CHEBI:57510"/>
        <dbReference type="ChEBI" id="CHEBI:57783"/>
        <dbReference type="ChEBI" id="CHEBI:58349"/>
        <dbReference type="ChEBI" id="CHEBI:62830"/>
        <dbReference type="EC" id="1.1.1.133"/>
    </reaction>
</comment>
<dbReference type="AlphaFoldDB" id="A0A9X2KLI4"/>
<dbReference type="Gene3D" id="3.90.25.10">
    <property type="entry name" value="UDP-galactose 4-epimerase, domain 1"/>
    <property type="match status" value="1"/>
</dbReference>
<accession>A0A9X2KLI4</accession>
<dbReference type="PANTHER" id="PTHR10491:SF4">
    <property type="entry name" value="METHIONINE ADENOSYLTRANSFERASE 2 SUBUNIT BETA"/>
    <property type="match status" value="1"/>
</dbReference>
<comment type="similarity">
    <text evidence="2 6">Belongs to the dTDP-4-dehydrorhamnose reductase family.</text>
</comment>
<dbReference type="InterPro" id="IPR036291">
    <property type="entry name" value="NAD(P)-bd_dom_sf"/>
</dbReference>
<dbReference type="EC" id="1.1.1.133" evidence="3 6"/>
<evidence type="ECO:0000259" key="7">
    <source>
        <dbReference type="Pfam" id="PF04321"/>
    </source>
</evidence>
<evidence type="ECO:0000256" key="3">
    <source>
        <dbReference type="ARBA" id="ARBA00012929"/>
    </source>
</evidence>
<keyword evidence="6 8" id="KW-0560">Oxidoreductase</keyword>
<keyword evidence="9" id="KW-1185">Reference proteome</keyword>
<evidence type="ECO:0000256" key="5">
    <source>
        <dbReference type="ARBA" id="ARBA00048200"/>
    </source>
</evidence>
<comment type="function">
    <text evidence="6">Catalyzes the reduction of dTDP-6-deoxy-L-lyxo-4-hexulose to yield dTDP-L-rhamnose.</text>
</comment>
<comment type="pathway">
    <text evidence="1 6">Carbohydrate biosynthesis; dTDP-L-rhamnose biosynthesis.</text>
</comment>
<dbReference type="InterPro" id="IPR029903">
    <property type="entry name" value="RmlD-like-bd"/>
</dbReference>
<evidence type="ECO:0000313" key="8">
    <source>
        <dbReference type="EMBL" id="MCP3730840.1"/>
    </source>
</evidence>
<evidence type="ECO:0000256" key="4">
    <source>
        <dbReference type="ARBA" id="ARBA00017099"/>
    </source>
</evidence>
<dbReference type="Pfam" id="PF04321">
    <property type="entry name" value="RmlD_sub_bind"/>
    <property type="match status" value="1"/>
</dbReference>
<dbReference type="EMBL" id="JAMLDX010000006">
    <property type="protein sequence ID" value="MCP3730840.1"/>
    <property type="molecule type" value="Genomic_DNA"/>
</dbReference>
<protein>
    <recommendedName>
        <fullName evidence="4 6">dTDP-4-dehydrorhamnose reductase</fullName>
        <ecNumber evidence="3 6">1.1.1.133</ecNumber>
    </recommendedName>
</protein>
<evidence type="ECO:0000256" key="6">
    <source>
        <dbReference type="RuleBase" id="RU364082"/>
    </source>
</evidence>
<dbReference type="RefSeq" id="WP_254292972.1">
    <property type="nucleotide sequence ID" value="NZ_JAMLDX010000006.1"/>
</dbReference>
<keyword evidence="6" id="KW-0521">NADP</keyword>
<feature type="domain" description="RmlD-like substrate binding" evidence="7">
    <location>
        <begin position="1"/>
        <end position="287"/>
    </location>
</feature>
<comment type="cofactor">
    <cofactor evidence="6">
        <name>Mg(2+)</name>
        <dbReference type="ChEBI" id="CHEBI:18420"/>
    </cofactor>
    <text evidence="6">Binds 1 Mg(2+) ion per monomer.</text>
</comment>
<gene>
    <name evidence="8" type="primary">rfbD</name>
    <name evidence="8" type="ORF">M9978_10400</name>
</gene>
<dbReference type="SUPFAM" id="SSF51735">
    <property type="entry name" value="NAD(P)-binding Rossmann-fold domains"/>
    <property type="match status" value="1"/>
</dbReference>
<dbReference type="NCBIfam" id="TIGR01214">
    <property type="entry name" value="rmlD"/>
    <property type="match status" value="1"/>
</dbReference>
<dbReference type="InterPro" id="IPR005913">
    <property type="entry name" value="dTDP_dehydrorham_reduct"/>
</dbReference>
<dbReference type="Gene3D" id="3.40.50.720">
    <property type="entry name" value="NAD(P)-binding Rossmann-like Domain"/>
    <property type="match status" value="1"/>
</dbReference>
<reference evidence="8" key="1">
    <citation type="submission" date="2022-05" db="EMBL/GenBank/DDBJ databases">
        <title>Sphingomonas sp. strain MG17 Genome sequencing and assembly.</title>
        <authorList>
            <person name="Kim I."/>
        </authorList>
    </citation>
    <scope>NUCLEOTIDE SEQUENCE</scope>
    <source>
        <strain evidence="8">MG17</strain>
    </source>
</reference>
<evidence type="ECO:0000256" key="2">
    <source>
        <dbReference type="ARBA" id="ARBA00010944"/>
    </source>
</evidence>
<dbReference type="Proteomes" id="UP001139451">
    <property type="component" value="Unassembled WGS sequence"/>
</dbReference>
<dbReference type="PANTHER" id="PTHR10491">
    <property type="entry name" value="DTDP-4-DEHYDRORHAMNOSE REDUCTASE"/>
    <property type="match status" value="1"/>
</dbReference>
<organism evidence="8 9">
    <name type="scientific">Sphingomonas tagetis</name>
    <dbReference type="NCBI Taxonomy" id="2949092"/>
    <lineage>
        <taxon>Bacteria</taxon>
        <taxon>Pseudomonadati</taxon>
        <taxon>Pseudomonadota</taxon>
        <taxon>Alphaproteobacteria</taxon>
        <taxon>Sphingomonadales</taxon>
        <taxon>Sphingomonadaceae</taxon>
        <taxon>Sphingomonas</taxon>
    </lineage>
</organism>